<keyword evidence="1" id="KW-0732">Signal</keyword>
<dbReference type="InterPro" id="IPR006563">
    <property type="entry name" value="POX_dom"/>
</dbReference>
<evidence type="ECO:0000259" key="2">
    <source>
        <dbReference type="SMART" id="SM00574"/>
    </source>
</evidence>
<dbReference type="Gramene" id="mRNA:HanXRQr2_Chr09g0375091">
    <property type="protein sequence ID" value="CDS:HanXRQr2_Chr09g0375091.1"/>
    <property type="gene ID" value="HanXRQr2_Chr09g0375091"/>
</dbReference>
<feature type="domain" description="POX" evidence="2">
    <location>
        <begin position="7"/>
        <end position="109"/>
    </location>
</feature>
<reference evidence="3" key="1">
    <citation type="journal article" date="2017" name="Nature">
        <title>The sunflower genome provides insights into oil metabolism, flowering and Asterid evolution.</title>
        <authorList>
            <person name="Badouin H."/>
            <person name="Gouzy J."/>
            <person name="Grassa C.J."/>
            <person name="Murat F."/>
            <person name="Staton S.E."/>
            <person name="Cottret L."/>
            <person name="Lelandais-Briere C."/>
            <person name="Owens G.L."/>
            <person name="Carrere S."/>
            <person name="Mayjonade B."/>
            <person name="Legrand L."/>
            <person name="Gill N."/>
            <person name="Kane N.C."/>
            <person name="Bowers J.E."/>
            <person name="Hubner S."/>
            <person name="Bellec A."/>
            <person name="Berard A."/>
            <person name="Berges H."/>
            <person name="Blanchet N."/>
            <person name="Boniface M.C."/>
            <person name="Brunel D."/>
            <person name="Catrice O."/>
            <person name="Chaidir N."/>
            <person name="Claudel C."/>
            <person name="Donnadieu C."/>
            <person name="Faraut T."/>
            <person name="Fievet G."/>
            <person name="Helmstetter N."/>
            <person name="King M."/>
            <person name="Knapp S.J."/>
            <person name="Lai Z."/>
            <person name="Le Paslier M.C."/>
            <person name="Lippi Y."/>
            <person name="Lorenzon L."/>
            <person name="Mandel J.R."/>
            <person name="Marage G."/>
            <person name="Marchand G."/>
            <person name="Marquand E."/>
            <person name="Bret-Mestries E."/>
            <person name="Morien E."/>
            <person name="Nambeesan S."/>
            <person name="Nguyen T."/>
            <person name="Pegot-Espagnet P."/>
            <person name="Pouilly N."/>
            <person name="Raftis F."/>
            <person name="Sallet E."/>
            <person name="Schiex T."/>
            <person name="Thomas J."/>
            <person name="Vandecasteele C."/>
            <person name="Vares D."/>
            <person name="Vear F."/>
            <person name="Vautrin S."/>
            <person name="Crespi M."/>
            <person name="Mangin B."/>
            <person name="Burke J.M."/>
            <person name="Salse J."/>
            <person name="Munos S."/>
            <person name="Vincourt P."/>
            <person name="Rieseberg L.H."/>
            <person name="Langlade N.B."/>
        </authorList>
    </citation>
    <scope>NUCLEOTIDE SEQUENCE</scope>
    <source>
        <tissue evidence="3">Leaves</tissue>
    </source>
</reference>
<dbReference type="EMBL" id="MNCJ02000324">
    <property type="protein sequence ID" value="KAF5789763.1"/>
    <property type="molecule type" value="Genomic_DNA"/>
</dbReference>
<dbReference type="Pfam" id="PF07526">
    <property type="entry name" value="POX"/>
    <property type="match status" value="1"/>
</dbReference>
<evidence type="ECO:0000256" key="1">
    <source>
        <dbReference type="SAM" id="SignalP"/>
    </source>
</evidence>
<proteinExistence type="predicted"/>
<sequence length="112" mass="13152">MFDPINVALVKILFLLLFEMCNGYHKGSPCLFKIQFLFFWFSRIQTKNSRTIFFCAHFDTRYKQYYHQMQILISSLEVIAEGGAAKTYTSLALETNSCRFRCLRDAIDIQIT</sequence>
<evidence type="ECO:0000313" key="3">
    <source>
        <dbReference type="EMBL" id="KAF5789763.1"/>
    </source>
</evidence>
<organism evidence="3 4">
    <name type="scientific">Helianthus annuus</name>
    <name type="common">Common sunflower</name>
    <dbReference type="NCBI Taxonomy" id="4232"/>
    <lineage>
        <taxon>Eukaryota</taxon>
        <taxon>Viridiplantae</taxon>
        <taxon>Streptophyta</taxon>
        <taxon>Embryophyta</taxon>
        <taxon>Tracheophyta</taxon>
        <taxon>Spermatophyta</taxon>
        <taxon>Magnoliopsida</taxon>
        <taxon>eudicotyledons</taxon>
        <taxon>Gunneridae</taxon>
        <taxon>Pentapetalae</taxon>
        <taxon>asterids</taxon>
        <taxon>campanulids</taxon>
        <taxon>Asterales</taxon>
        <taxon>Asteraceae</taxon>
        <taxon>Asteroideae</taxon>
        <taxon>Heliantheae alliance</taxon>
        <taxon>Heliantheae</taxon>
        <taxon>Helianthus</taxon>
    </lineage>
</organism>
<evidence type="ECO:0000313" key="4">
    <source>
        <dbReference type="Proteomes" id="UP000215914"/>
    </source>
</evidence>
<protein>
    <submittedName>
        <fullName evidence="3">POX domain-containing protein</fullName>
    </submittedName>
</protein>
<dbReference type="AlphaFoldDB" id="A0A9K3I3W0"/>
<feature type="chain" id="PRO_5039934112" evidence="1">
    <location>
        <begin position="24"/>
        <end position="112"/>
    </location>
</feature>
<accession>A0A9K3I3W0</accession>
<feature type="signal peptide" evidence="1">
    <location>
        <begin position="1"/>
        <end position="23"/>
    </location>
</feature>
<name>A0A9K3I3W0_HELAN</name>
<reference evidence="3" key="2">
    <citation type="submission" date="2020-06" db="EMBL/GenBank/DDBJ databases">
        <title>Helianthus annuus Genome sequencing and assembly Release 2.</title>
        <authorList>
            <person name="Gouzy J."/>
            <person name="Langlade N."/>
            <person name="Munos S."/>
        </authorList>
    </citation>
    <scope>NUCLEOTIDE SEQUENCE</scope>
    <source>
        <tissue evidence="3">Leaves</tissue>
    </source>
</reference>
<keyword evidence="4" id="KW-1185">Reference proteome</keyword>
<dbReference type="SMART" id="SM00574">
    <property type="entry name" value="POX"/>
    <property type="match status" value="1"/>
</dbReference>
<dbReference type="Proteomes" id="UP000215914">
    <property type="component" value="Unassembled WGS sequence"/>
</dbReference>
<gene>
    <name evidence="3" type="ORF">HanXRQr2_Chr09g0375091</name>
</gene>
<comment type="caution">
    <text evidence="3">The sequence shown here is derived from an EMBL/GenBank/DDBJ whole genome shotgun (WGS) entry which is preliminary data.</text>
</comment>